<evidence type="ECO:0000256" key="2">
    <source>
        <dbReference type="SAM" id="Phobius"/>
    </source>
</evidence>
<comment type="caution">
    <text evidence="4">The sequence shown here is derived from an EMBL/GenBank/DDBJ whole genome shotgun (WGS) entry which is preliminary data.</text>
</comment>
<dbReference type="EMBL" id="JACAZI010000004">
    <property type="protein sequence ID" value="KAF7361711.1"/>
    <property type="molecule type" value="Genomic_DNA"/>
</dbReference>
<feature type="chain" id="PRO_5034634955" evidence="3">
    <location>
        <begin position="18"/>
        <end position="207"/>
    </location>
</feature>
<feature type="transmembrane region" description="Helical" evidence="2">
    <location>
        <begin position="184"/>
        <end position="205"/>
    </location>
</feature>
<dbReference type="AlphaFoldDB" id="A0A8H6YN32"/>
<dbReference type="Proteomes" id="UP000620124">
    <property type="component" value="Unassembled WGS sequence"/>
</dbReference>
<keyword evidence="5" id="KW-1185">Reference proteome</keyword>
<proteinExistence type="predicted"/>
<feature type="region of interest" description="Disordered" evidence="1">
    <location>
        <begin position="93"/>
        <end position="115"/>
    </location>
</feature>
<sequence length="207" mass="20833">MRRFSALFLLILPFAAAQTVTTTDAAGETVVENITEDVNGIPTTIILQTLAAGAALTQTVTTTDAAGDTLIEVVTGDGLGDSVTQTIQTIPAAQVGNQGPVGQPGPTGQPGAPTPFTFTTTDANGATQQVVATFTPSFPATVSPVQTFQATVLDYSAYTASYVTGAAAAAANQQNQNGALQQSAGWWGLSLSTFIGAAGGIVLLLGV</sequence>
<name>A0A8H6YN32_9AGAR</name>
<gene>
    <name evidence="4" type="ORF">MVEN_00514700</name>
</gene>
<evidence type="ECO:0000256" key="1">
    <source>
        <dbReference type="SAM" id="MobiDB-lite"/>
    </source>
</evidence>
<keyword evidence="2" id="KW-0812">Transmembrane</keyword>
<evidence type="ECO:0000313" key="5">
    <source>
        <dbReference type="Proteomes" id="UP000620124"/>
    </source>
</evidence>
<organism evidence="4 5">
    <name type="scientific">Mycena venus</name>
    <dbReference type="NCBI Taxonomy" id="2733690"/>
    <lineage>
        <taxon>Eukaryota</taxon>
        <taxon>Fungi</taxon>
        <taxon>Dikarya</taxon>
        <taxon>Basidiomycota</taxon>
        <taxon>Agaricomycotina</taxon>
        <taxon>Agaricomycetes</taxon>
        <taxon>Agaricomycetidae</taxon>
        <taxon>Agaricales</taxon>
        <taxon>Marasmiineae</taxon>
        <taxon>Mycenaceae</taxon>
        <taxon>Mycena</taxon>
    </lineage>
</organism>
<keyword evidence="2" id="KW-1133">Transmembrane helix</keyword>
<accession>A0A8H6YN32</accession>
<protein>
    <submittedName>
        <fullName evidence="4">Uncharacterized protein</fullName>
    </submittedName>
</protein>
<keyword evidence="2" id="KW-0472">Membrane</keyword>
<evidence type="ECO:0000313" key="4">
    <source>
        <dbReference type="EMBL" id="KAF7361711.1"/>
    </source>
</evidence>
<reference evidence="4" key="1">
    <citation type="submission" date="2020-05" db="EMBL/GenBank/DDBJ databases">
        <title>Mycena genomes resolve the evolution of fungal bioluminescence.</title>
        <authorList>
            <person name="Tsai I.J."/>
        </authorList>
    </citation>
    <scope>NUCLEOTIDE SEQUENCE</scope>
    <source>
        <strain evidence="4">CCC161011</strain>
    </source>
</reference>
<feature type="signal peptide" evidence="3">
    <location>
        <begin position="1"/>
        <end position="17"/>
    </location>
</feature>
<dbReference type="OrthoDB" id="3257429at2759"/>
<keyword evidence="3" id="KW-0732">Signal</keyword>
<evidence type="ECO:0000256" key="3">
    <source>
        <dbReference type="SAM" id="SignalP"/>
    </source>
</evidence>